<dbReference type="eggNOG" id="COG1733">
    <property type="taxonomic scope" value="Bacteria"/>
</dbReference>
<reference evidence="6" key="1">
    <citation type="submission" date="2005-03" db="EMBL/GenBank/DDBJ databases">
        <title>Comparison of the complete genome sequences of Rhodococcus erythropolis PR4 and Rhodococcus opacus B4.</title>
        <authorList>
            <person name="Takarada H."/>
            <person name="Sekine M."/>
            <person name="Hosoyama A."/>
            <person name="Yamada R."/>
            <person name="Fujisawa T."/>
            <person name="Omata S."/>
            <person name="Shimizu A."/>
            <person name="Tsukatani N."/>
            <person name="Tanikawa S."/>
            <person name="Fujita N."/>
            <person name="Harayama S."/>
        </authorList>
    </citation>
    <scope>NUCLEOTIDE SEQUENCE [LARGE SCALE GENOMIC DNA]</scope>
    <source>
        <strain evidence="6">PR4 / NBRC 100887</strain>
    </source>
</reference>
<dbReference type="HOGENOM" id="CLU_111585_0_1_11"/>
<dbReference type="SUPFAM" id="SSF46785">
    <property type="entry name" value="Winged helix' DNA-binding domain"/>
    <property type="match status" value="1"/>
</dbReference>
<dbReference type="EMBL" id="AP008957">
    <property type="protein sequence ID" value="BAH31942.1"/>
    <property type="molecule type" value="Genomic_DNA"/>
</dbReference>
<name>C0ZSW9_RHOE4</name>
<evidence type="ECO:0000259" key="4">
    <source>
        <dbReference type="PROSITE" id="PS51118"/>
    </source>
</evidence>
<dbReference type="PROSITE" id="PS51118">
    <property type="entry name" value="HTH_HXLR"/>
    <property type="match status" value="1"/>
</dbReference>
<reference evidence="5 6" key="2">
    <citation type="journal article" date="2006" name="Environ. Microbiol.">
        <title>Sequence analysis of three plasmids harboured in Rhodococcus erythropolis strain PR4.</title>
        <authorList>
            <person name="Sekine M."/>
            <person name="Tanikawa S."/>
            <person name="Omata S."/>
            <person name="Saito M."/>
            <person name="Fujisawa T."/>
            <person name="Tsukatani N."/>
            <person name="Tajima T."/>
            <person name="Sekigawa T."/>
            <person name="Kosugi H."/>
            <person name="Matsuo Y."/>
            <person name="Nishiko R."/>
            <person name="Imamura K."/>
            <person name="Ito M."/>
            <person name="Narita H."/>
            <person name="Tago S."/>
            <person name="Fujita N."/>
            <person name="Harayama S."/>
        </authorList>
    </citation>
    <scope>NUCLEOTIDE SEQUENCE [LARGE SCALE GENOMIC DNA]</scope>
    <source>
        <strain evidence="6">PR4 / NBRC 100887</strain>
    </source>
</reference>
<dbReference type="GO" id="GO:0003677">
    <property type="term" value="F:DNA binding"/>
    <property type="evidence" value="ECO:0007669"/>
    <property type="project" value="UniProtKB-KW"/>
</dbReference>
<gene>
    <name evidence="5" type="ordered locus">RER_12340</name>
</gene>
<dbReference type="PANTHER" id="PTHR33204">
    <property type="entry name" value="TRANSCRIPTIONAL REGULATOR, MARR FAMILY"/>
    <property type="match status" value="1"/>
</dbReference>
<proteinExistence type="predicted"/>
<dbReference type="PANTHER" id="PTHR33204:SF18">
    <property type="entry name" value="TRANSCRIPTIONAL REGULATORY PROTEIN"/>
    <property type="match status" value="1"/>
</dbReference>
<evidence type="ECO:0000313" key="6">
    <source>
        <dbReference type="Proteomes" id="UP000002204"/>
    </source>
</evidence>
<dbReference type="Pfam" id="PF01638">
    <property type="entry name" value="HxlR"/>
    <property type="match status" value="1"/>
</dbReference>
<accession>C0ZSW9</accession>
<keyword evidence="2" id="KW-0238">DNA-binding</keyword>
<dbReference type="InterPro" id="IPR002577">
    <property type="entry name" value="HTH_HxlR"/>
</dbReference>
<feature type="domain" description="HTH hxlR-type" evidence="4">
    <location>
        <begin position="16"/>
        <end position="112"/>
    </location>
</feature>
<evidence type="ECO:0000313" key="5">
    <source>
        <dbReference type="EMBL" id="BAH31942.1"/>
    </source>
</evidence>
<evidence type="ECO:0000256" key="3">
    <source>
        <dbReference type="ARBA" id="ARBA00023163"/>
    </source>
</evidence>
<protein>
    <submittedName>
        <fullName evidence="5">Putative HxlR family transcriptional regulator</fullName>
    </submittedName>
</protein>
<sequence>MRNPMPDRTQWTDPHCPTARAADIIGDRWSLLIVRDAFDGSSRFSQFQRNLGIAKNILTDRLKTLVEQGIFEVRPNEQGTRNEYILTGRGMDLFIVITSLRQWGERHAFDDGEPHSILIDDTTGDPVPRLRLINARNIDLDPTSTHVEKIEEG</sequence>
<evidence type="ECO:0000256" key="1">
    <source>
        <dbReference type="ARBA" id="ARBA00023015"/>
    </source>
</evidence>
<keyword evidence="3" id="KW-0804">Transcription</keyword>
<dbReference type="Proteomes" id="UP000002204">
    <property type="component" value="Chromosome"/>
</dbReference>
<dbReference type="Gene3D" id="1.10.10.10">
    <property type="entry name" value="Winged helix-like DNA-binding domain superfamily/Winged helix DNA-binding domain"/>
    <property type="match status" value="1"/>
</dbReference>
<dbReference type="InterPro" id="IPR036388">
    <property type="entry name" value="WH-like_DNA-bd_sf"/>
</dbReference>
<keyword evidence="1" id="KW-0805">Transcription regulation</keyword>
<dbReference type="KEGG" id="rer:RER_12340"/>
<dbReference type="InterPro" id="IPR036390">
    <property type="entry name" value="WH_DNA-bd_sf"/>
</dbReference>
<dbReference type="AlphaFoldDB" id="C0ZSW9"/>
<organism evidence="5 6">
    <name type="scientific">Rhodococcus erythropolis (strain PR4 / NBRC 100887)</name>
    <dbReference type="NCBI Taxonomy" id="234621"/>
    <lineage>
        <taxon>Bacteria</taxon>
        <taxon>Bacillati</taxon>
        <taxon>Actinomycetota</taxon>
        <taxon>Actinomycetes</taxon>
        <taxon>Mycobacteriales</taxon>
        <taxon>Nocardiaceae</taxon>
        <taxon>Rhodococcus</taxon>
        <taxon>Rhodococcus erythropolis group</taxon>
    </lineage>
</organism>
<evidence type="ECO:0000256" key="2">
    <source>
        <dbReference type="ARBA" id="ARBA00023125"/>
    </source>
</evidence>